<dbReference type="EMBL" id="FMIB01000002">
    <property type="protein sequence ID" value="SCL71187.1"/>
    <property type="molecule type" value="Genomic_DNA"/>
</dbReference>
<dbReference type="GeneID" id="43282439"/>
<evidence type="ECO:0000313" key="2">
    <source>
        <dbReference type="Proteomes" id="UP000198605"/>
    </source>
</evidence>
<proteinExistence type="predicted"/>
<protein>
    <submittedName>
        <fullName evidence="1">Uncharacterized protein</fullName>
    </submittedName>
</protein>
<dbReference type="RefSeq" id="WP_091322413.1">
    <property type="nucleotide sequence ID" value="NZ_CP192013.1"/>
</dbReference>
<keyword evidence="2" id="KW-1185">Reference proteome</keyword>
<dbReference type="OrthoDB" id="3405146at2"/>
<organism evidence="1 2">
    <name type="scientific">Micromonospora chersina</name>
    <dbReference type="NCBI Taxonomy" id="47854"/>
    <lineage>
        <taxon>Bacteria</taxon>
        <taxon>Bacillati</taxon>
        <taxon>Actinomycetota</taxon>
        <taxon>Actinomycetes</taxon>
        <taxon>Micromonosporales</taxon>
        <taxon>Micromonosporaceae</taxon>
        <taxon>Micromonospora</taxon>
    </lineage>
</organism>
<gene>
    <name evidence="1" type="ORF">GA0070603_5829</name>
</gene>
<name>A0A1C6VYA8_9ACTN</name>
<sequence>MSANGPNQTLGFTTISRNVAALAVGVVHTLEAMAGDGRTRTARGNAWEAVCADRARAAQRRELDRLVAELAAARAAAGAAVRERRDARDAQPVR</sequence>
<dbReference type="AlphaFoldDB" id="A0A1C6VYA8"/>
<evidence type="ECO:0000313" key="1">
    <source>
        <dbReference type="EMBL" id="SCL71187.1"/>
    </source>
</evidence>
<accession>A0A1C6VYA8</accession>
<dbReference type="Proteomes" id="UP000198605">
    <property type="component" value="Unassembled WGS sequence"/>
</dbReference>
<reference evidence="2" key="1">
    <citation type="submission" date="2016-06" db="EMBL/GenBank/DDBJ databases">
        <authorList>
            <person name="Varghese N."/>
            <person name="Submissions Spin"/>
        </authorList>
    </citation>
    <scope>NUCLEOTIDE SEQUENCE [LARGE SCALE GENOMIC DNA]</scope>
    <source>
        <strain evidence="2">DSM 44151</strain>
    </source>
</reference>